<proteinExistence type="predicted"/>
<reference evidence="2" key="1">
    <citation type="submission" date="2020-06" db="EMBL/GenBank/DDBJ databases">
        <title>Draft genome sequences of strains closely related to Aspergillus parafelis and Aspergillus hiratsukae.</title>
        <authorList>
            <person name="Dos Santos R.A.C."/>
            <person name="Rivero-Menendez O."/>
            <person name="Steenwyk J.L."/>
            <person name="Mead M.E."/>
            <person name="Goldman G.H."/>
            <person name="Alastruey-Izquierdo A."/>
            <person name="Rokas A."/>
        </authorList>
    </citation>
    <scope>NUCLEOTIDE SEQUENCE</scope>
    <source>
        <strain evidence="1">CNM-CM5623</strain>
        <strain evidence="2">CNM-CM7691</strain>
    </source>
</reference>
<keyword evidence="3" id="KW-1185">Reference proteome</keyword>
<dbReference type="EMBL" id="JACBAG010001815">
    <property type="protein sequence ID" value="KAF7181343.1"/>
    <property type="molecule type" value="Genomic_DNA"/>
</dbReference>
<organism evidence="2 3">
    <name type="scientific">Aspergillus felis</name>
    <dbReference type="NCBI Taxonomy" id="1287682"/>
    <lineage>
        <taxon>Eukaryota</taxon>
        <taxon>Fungi</taxon>
        <taxon>Dikarya</taxon>
        <taxon>Ascomycota</taxon>
        <taxon>Pezizomycotina</taxon>
        <taxon>Eurotiomycetes</taxon>
        <taxon>Eurotiomycetidae</taxon>
        <taxon>Eurotiales</taxon>
        <taxon>Aspergillaceae</taxon>
        <taxon>Aspergillus</taxon>
        <taxon>Aspergillus subgen. Fumigati</taxon>
    </lineage>
</organism>
<protein>
    <submittedName>
        <fullName evidence="2">Uncharacterized protein</fullName>
    </submittedName>
</protein>
<name>A0A8H6QYH4_9EURO</name>
<dbReference type="Proteomes" id="UP000641853">
    <property type="component" value="Unassembled WGS sequence"/>
</dbReference>
<evidence type="ECO:0000313" key="2">
    <source>
        <dbReference type="EMBL" id="KAF7181343.1"/>
    </source>
</evidence>
<dbReference type="EMBL" id="JACBAE010001061">
    <property type="protein sequence ID" value="KAF7173662.1"/>
    <property type="molecule type" value="Genomic_DNA"/>
</dbReference>
<evidence type="ECO:0000313" key="1">
    <source>
        <dbReference type="EMBL" id="KAF7173662.1"/>
    </source>
</evidence>
<evidence type="ECO:0000313" key="3">
    <source>
        <dbReference type="Proteomes" id="UP000641853"/>
    </source>
</evidence>
<gene>
    <name evidence="1" type="ORF">CNMCM5623_005895</name>
    <name evidence="2" type="ORF">CNMCM7691_000561</name>
</gene>
<sequence length="76" mass="9063">MASPVSKMGREEREAYDELKQNLSDFCGIQAVDNEDDDKQVWWPKQTNYWNEKYERLDRELDEVMEAISEPPPPDR</sequence>
<dbReference type="Proteomes" id="UP000654922">
    <property type="component" value="Unassembled WGS sequence"/>
</dbReference>
<dbReference type="AlphaFoldDB" id="A0A8H6QYH4"/>
<accession>A0A8H6QYH4</accession>
<comment type="caution">
    <text evidence="2">The sequence shown here is derived from an EMBL/GenBank/DDBJ whole genome shotgun (WGS) entry which is preliminary data.</text>
</comment>